<gene>
    <name evidence="2" type="ORF">A2151_05610</name>
</gene>
<keyword evidence="1" id="KW-0812">Transmembrane</keyword>
<dbReference type="EMBL" id="MFSU01000012">
    <property type="protein sequence ID" value="OGI48998.1"/>
    <property type="molecule type" value="Genomic_DNA"/>
</dbReference>
<protein>
    <submittedName>
        <fullName evidence="2">Uncharacterized protein</fullName>
    </submittedName>
</protein>
<sequence>MLYVVLGIFDLITLALLLHGLRLIARRMRYGRTRVRLNTFPFYVGNTLDLAYEGGAALADLQGLSATLRCVEEQIETWGHGKGRTTRSVCYQVYGDERTFDTDPHGRAALSFGLPADLPGNRLLETPPTYWELEVRAARPGVDYDGVFLMPVYRAPTP</sequence>
<evidence type="ECO:0000313" key="3">
    <source>
        <dbReference type="Proteomes" id="UP000178885"/>
    </source>
</evidence>
<evidence type="ECO:0000313" key="2">
    <source>
        <dbReference type="EMBL" id="OGI48998.1"/>
    </source>
</evidence>
<dbReference type="AlphaFoldDB" id="A0A1F6TV25"/>
<feature type="transmembrane region" description="Helical" evidence="1">
    <location>
        <begin position="6"/>
        <end position="25"/>
    </location>
</feature>
<comment type="caution">
    <text evidence="2">The sequence shown here is derived from an EMBL/GenBank/DDBJ whole genome shotgun (WGS) entry which is preliminary data.</text>
</comment>
<name>A0A1F6TV25_9PROT</name>
<organism evidence="2 3">
    <name type="scientific">Candidatus Muproteobacteria bacterium RBG_16_65_34</name>
    <dbReference type="NCBI Taxonomy" id="1817760"/>
    <lineage>
        <taxon>Bacteria</taxon>
        <taxon>Pseudomonadati</taxon>
        <taxon>Pseudomonadota</taxon>
        <taxon>Candidatus Muproteobacteria</taxon>
    </lineage>
</organism>
<evidence type="ECO:0000256" key="1">
    <source>
        <dbReference type="SAM" id="Phobius"/>
    </source>
</evidence>
<accession>A0A1F6TV25</accession>
<keyword evidence="1" id="KW-0472">Membrane</keyword>
<reference evidence="2 3" key="1">
    <citation type="journal article" date="2016" name="Nat. Commun.">
        <title>Thousands of microbial genomes shed light on interconnected biogeochemical processes in an aquifer system.</title>
        <authorList>
            <person name="Anantharaman K."/>
            <person name="Brown C.T."/>
            <person name="Hug L.A."/>
            <person name="Sharon I."/>
            <person name="Castelle C.J."/>
            <person name="Probst A.J."/>
            <person name="Thomas B.C."/>
            <person name="Singh A."/>
            <person name="Wilkins M.J."/>
            <person name="Karaoz U."/>
            <person name="Brodie E.L."/>
            <person name="Williams K.H."/>
            <person name="Hubbard S.S."/>
            <person name="Banfield J.F."/>
        </authorList>
    </citation>
    <scope>NUCLEOTIDE SEQUENCE [LARGE SCALE GENOMIC DNA]</scope>
</reference>
<dbReference type="Proteomes" id="UP000178885">
    <property type="component" value="Unassembled WGS sequence"/>
</dbReference>
<proteinExistence type="predicted"/>
<keyword evidence="1" id="KW-1133">Transmembrane helix</keyword>